<keyword evidence="4 8" id="KW-0507">mRNA processing</keyword>
<dbReference type="EMBL" id="OZ022405">
    <property type="protein sequence ID" value="CAK9436440.1"/>
    <property type="molecule type" value="Genomic_DNA"/>
</dbReference>
<gene>
    <name evidence="11" type="ORF">LODBEIA_P09980</name>
</gene>
<evidence type="ECO:0000313" key="11">
    <source>
        <dbReference type="EMBL" id="CAK9436440.1"/>
    </source>
</evidence>
<evidence type="ECO:0000256" key="2">
    <source>
        <dbReference type="ARBA" id="ARBA00004123"/>
    </source>
</evidence>
<dbReference type="InterPro" id="IPR033469">
    <property type="entry name" value="CYTH-like_dom_sf"/>
</dbReference>
<comment type="similarity">
    <text evidence="3 8">Belongs to the fungal TPase family.</text>
</comment>
<proteinExistence type="inferred from homology"/>
<dbReference type="InterPro" id="IPR040343">
    <property type="entry name" value="Cet1/Ctl1"/>
</dbReference>
<evidence type="ECO:0000313" key="12">
    <source>
        <dbReference type="Proteomes" id="UP001497383"/>
    </source>
</evidence>
<dbReference type="InterPro" id="IPR037009">
    <property type="entry name" value="mRNA_triPase_Cet1_sf"/>
</dbReference>
<keyword evidence="12" id="KW-1185">Reference proteome</keyword>
<feature type="compositionally biased region" description="Low complexity" evidence="9">
    <location>
        <begin position="101"/>
        <end position="120"/>
    </location>
</feature>
<name>A0ABP0ZF40_9ASCO</name>
<comment type="subunit">
    <text evidence="8">Heterodimer. The mRNA-capping enzyme is composed of two separate chains alpha and beta, respectively a mRNA guanylyltransferase and an mRNA 5'-triphosphate monophosphatase.</text>
</comment>
<dbReference type="CDD" id="cd07470">
    <property type="entry name" value="CYTH-like_mRNA_RTPase"/>
    <property type="match status" value="1"/>
</dbReference>
<evidence type="ECO:0000259" key="10">
    <source>
        <dbReference type="Pfam" id="PF02940"/>
    </source>
</evidence>
<feature type="compositionally biased region" description="Basic and acidic residues" evidence="9">
    <location>
        <begin position="170"/>
        <end position="182"/>
    </location>
</feature>
<feature type="compositionally biased region" description="Pro residues" evidence="9">
    <location>
        <begin position="48"/>
        <end position="60"/>
    </location>
</feature>
<comment type="function">
    <text evidence="8">First step of mRNA capping. Converts the 5'-triphosphate end of a nascent mRNA chain into a diphosphate end.</text>
</comment>
<feature type="compositionally biased region" description="Low complexity" evidence="9">
    <location>
        <begin position="61"/>
        <end position="77"/>
    </location>
</feature>
<dbReference type="PANTHER" id="PTHR28118:SF1">
    <property type="entry name" value="POLYNUCLEOTIDE 5'-TRIPHOSPHATASE CTL1-RELATED"/>
    <property type="match status" value="1"/>
</dbReference>
<dbReference type="SUPFAM" id="SSF55154">
    <property type="entry name" value="CYTH-like phosphatases"/>
    <property type="match status" value="1"/>
</dbReference>
<dbReference type="Proteomes" id="UP001497383">
    <property type="component" value="Chromosome 1"/>
</dbReference>
<feature type="compositionally biased region" description="Polar residues" evidence="9">
    <location>
        <begin position="78"/>
        <end position="94"/>
    </location>
</feature>
<comment type="cofactor">
    <cofactor evidence="1 8">
        <name>Mg(2+)</name>
        <dbReference type="ChEBI" id="CHEBI:18420"/>
    </cofactor>
</comment>
<comment type="subcellular location">
    <subcellularLocation>
        <location evidence="2 8">Nucleus</location>
    </subcellularLocation>
</comment>
<dbReference type="GeneID" id="92206194"/>
<feature type="compositionally biased region" description="Low complexity" evidence="9">
    <location>
        <begin position="142"/>
        <end position="165"/>
    </location>
</feature>
<evidence type="ECO:0000256" key="8">
    <source>
        <dbReference type="RuleBase" id="RU367053"/>
    </source>
</evidence>
<dbReference type="Pfam" id="PF02940">
    <property type="entry name" value="mRNA_triPase"/>
    <property type="match status" value="1"/>
</dbReference>
<evidence type="ECO:0000256" key="9">
    <source>
        <dbReference type="SAM" id="MobiDB-lite"/>
    </source>
</evidence>
<feature type="domain" description="mRNA triphosphatase Cet1-like" evidence="10">
    <location>
        <begin position="306"/>
        <end position="546"/>
    </location>
</feature>
<keyword evidence="6 8" id="KW-0539">Nucleus</keyword>
<evidence type="ECO:0000256" key="6">
    <source>
        <dbReference type="ARBA" id="ARBA00023242"/>
    </source>
</evidence>
<evidence type="ECO:0000256" key="3">
    <source>
        <dbReference type="ARBA" id="ARBA00006345"/>
    </source>
</evidence>
<dbReference type="Gene3D" id="3.20.100.10">
    <property type="entry name" value="mRNA triphosphatase Cet1-like"/>
    <property type="match status" value="1"/>
</dbReference>
<dbReference type="EC" id="3.6.1.74" evidence="8"/>
<evidence type="ECO:0000256" key="1">
    <source>
        <dbReference type="ARBA" id="ARBA00001946"/>
    </source>
</evidence>
<sequence>MNVGSILNDDNLSSNTTQSKSTGSPTTRNTALQTPHQHQSSPSAPATGPAPAPATGPAPAPATGAAPSSSNRSSTHSINQRHSITSILNDSVQNDAPIPRDAAAQSSSLQQHQHQQPSDPQHFKKPISAMNSPSLVGKPAPSNFNSNVSSTKSSPSSSKRNSIANMITADSDKEQEQRERETTPSIHPSEDQEQQQQQQQQSNGTQASKEKRSLSFMNTEEDDLTRIKKLKKSNKPKRYEEPPIWAQRWIPPNEQKYHQNPHAQSREEPMGEVSQNVQISSKPVFDYTSTRYVDLQCSITGRIPPSSITRTIAEWIFANFANIEEHNRKFVELELKFGKIIDKRTGNRLNLNVTTECIYSDPSSIKFDMEVEEIAWKDVRKLFEELERTYQDEKLKDPQLAQTGPKRKFNVLESDKTDSFYQIGNKNEHLRRVRVSKDNLLKPPRYTAIQKDRIGDLYVHDPKSMYDLRLSLSLETPVLEANIESIMTKYAPPQLSREKKRTSWTHTPTVTQFDLTRVLVPKQFKNNKSGKTLVNHETKFEIEMEIDTLAIFSSIDKIMSGTDNFRLEELVEIFLNNSRVINNRVTKLAG</sequence>
<feature type="compositionally biased region" description="Basic residues" evidence="9">
    <location>
        <begin position="227"/>
        <end position="236"/>
    </location>
</feature>
<feature type="region of interest" description="Disordered" evidence="9">
    <location>
        <begin position="1"/>
        <end position="240"/>
    </location>
</feature>
<evidence type="ECO:0000256" key="5">
    <source>
        <dbReference type="ARBA" id="ARBA00022801"/>
    </source>
</evidence>
<keyword evidence="5 8" id="KW-0378">Hydrolase</keyword>
<accession>A0ABP0ZF40</accession>
<organism evidence="11 12">
    <name type="scientific">Lodderomyces beijingensis</name>
    <dbReference type="NCBI Taxonomy" id="1775926"/>
    <lineage>
        <taxon>Eukaryota</taxon>
        <taxon>Fungi</taxon>
        <taxon>Dikarya</taxon>
        <taxon>Ascomycota</taxon>
        <taxon>Saccharomycotina</taxon>
        <taxon>Pichiomycetes</taxon>
        <taxon>Debaryomycetaceae</taxon>
        <taxon>Candida/Lodderomyces clade</taxon>
        <taxon>Lodderomyces</taxon>
    </lineage>
</organism>
<reference evidence="11 12" key="1">
    <citation type="submission" date="2024-03" db="EMBL/GenBank/DDBJ databases">
        <authorList>
            <person name="Brejova B."/>
        </authorList>
    </citation>
    <scope>NUCLEOTIDE SEQUENCE [LARGE SCALE GENOMIC DNA]</scope>
    <source>
        <strain evidence="11 12">CBS 14171</strain>
    </source>
</reference>
<protein>
    <recommendedName>
        <fullName evidence="8">mRNA-capping enzyme subunit beta</fullName>
        <ecNumber evidence="8">3.6.1.74</ecNumber>
    </recommendedName>
    <alternativeName>
        <fullName evidence="8">mRNA 5'-phosphatase</fullName>
    </alternativeName>
    <alternativeName>
        <fullName evidence="8">mRNA 5'-triphosphate monophosphatase</fullName>
    </alternativeName>
</protein>
<keyword evidence="8" id="KW-0506">mRNA capping</keyword>
<evidence type="ECO:0000256" key="4">
    <source>
        <dbReference type="ARBA" id="ARBA00022664"/>
    </source>
</evidence>
<comment type="catalytic activity">
    <reaction evidence="7">
        <text>a 5'-end triphospho-ribonucleoside in mRNA + H2O = a 5'-end diphospho-ribonucleoside in mRNA + phosphate + H(+)</text>
        <dbReference type="Rhea" id="RHEA:67004"/>
        <dbReference type="Rhea" id="RHEA-COMP:17164"/>
        <dbReference type="Rhea" id="RHEA-COMP:17165"/>
        <dbReference type="ChEBI" id="CHEBI:15377"/>
        <dbReference type="ChEBI" id="CHEBI:15378"/>
        <dbReference type="ChEBI" id="CHEBI:43474"/>
        <dbReference type="ChEBI" id="CHEBI:167616"/>
        <dbReference type="ChEBI" id="CHEBI:167618"/>
        <dbReference type="EC" id="3.6.1.74"/>
    </reaction>
    <physiologicalReaction direction="left-to-right" evidence="7">
        <dbReference type="Rhea" id="RHEA:67005"/>
    </physiologicalReaction>
</comment>
<evidence type="ECO:0000256" key="7">
    <source>
        <dbReference type="ARBA" id="ARBA00047740"/>
    </source>
</evidence>
<feature type="compositionally biased region" description="Polar residues" evidence="9">
    <location>
        <begin position="8"/>
        <end position="39"/>
    </location>
</feature>
<dbReference type="InterPro" id="IPR004206">
    <property type="entry name" value="mRNA_triPase_Cet1"/>
</dbReference>
<dbReference type="PANTHER" id="PTHR28118">
    <property type="entry name" value="POLYNUCLEOTIDE 5'-TRIPHOSPHATASE-RELATED"/>
    <property type="match status" value="1"/>
</dbReference>
<dbReference type="RefSeq" id="XP_066827936.1">
    <property type="nucleotide sequence ID" value="XM_066976979.1"/>
</dbReference>